<feature type="binding site" evidence="4">
    <location>
        <begin position="179"/>
        <end position="182"/>
    </location>
    <ligand>
        <name>pyridoxal 5'-phosphate</name>
        <dbReference type="ChEBI" id="CHEBI:597326"/>
    </ligand>
</feature>
<dbReference type="EMBL" id="GDIQ01059856">
    <property type="protein sequence ID" value="JAN34881.1"/>
    <property type="molecule type" value="Transcribed_RNA"/>
</dbReference>
<comment type="function">
    <text evidence="4 5">Catalyzes the cleavage of L-kynurenine (L-Kyn) and L-3-hydroxykynurenine (L-3OHKyn) into anthranilic acid (AA) and 3-hydroxyanthranilic acid (3-OHAA), respectively.</text>
</comment>
<feature type="binding site" evidence="4">
    <location>
        <position position="235"/>
    </location>
    <ligand>
        <name>pyridoxal 5'-phosphate</name>
        <dbReference type="ChEBI" id="CHEBI:597326"/>
    </ligand>
</feature>
<reference evidence="6" key="1">
    <citation type="submission" date="2015-10" db="EMBL/GenBank/DDBJ databases">
        <title>EvidentialGene: Evidence-directed Construction of Complete mRNA Transcriptomes without Genomes.</title>
        <authorList>
            <person name="Gilbert D.G."/>
        </authorList>
    </citation>
    <scope>NUCLEOTIDE SEQUENCE</scope>
</reference>
<evidence type="ECO:0000256" key="2">
    <source>
        <dbReference type="ARBA" id="ARBA00022801"/>
    </source>
</evidence>
<evidence type="ECO:0000313" key="6">
    <source>
        <dbReference type="EMBL" id="JAN34881.1"/>
    </source>
</evidence>
<dbReference type="AlphaFoldDB" id="A0A0P6EP49"/>
<name>A0A0P6EP49_9CRUS</name>
<feature type="binding site" evidence="4">
    <location>
        <position position="267"/>
    </location>
    <ligand>
        <name>pyridoxal 5'-phosphate</name>
        <dbReference type="ChEBI" id="CHEBI:597326"/>
    </ligand>
</feature>
<feature type="binding site" evidence="4">
    <location>
        <position position="264"/>
    </location>
    <ligand>
        <name>pyridoxal 5'-phosphate</name>
        <dbReference type="ChEBI" id="CHEBI:597326"/>
    </ligand>
</feature>
<dbReference type="NCBIfam" id="TIGR01814">
    <property type="entry name" value="kynureninase"/>
    <property type="match status" value="1"/>
</dbReference>
<evidence type="ECO:0000256" key="1">
    <source>
        <dbReference type="ARBA" id="ARBA00022642"/>
    </source>
</evidence>
<dbReference type="GO" id="GO:0019441">
    <property type="term" value="P:L-tryptophan catabolic process to kynurenine"/>
    <property type="evidence" value="ECO:0007669"/>
    <property type="project" value="TreeGrafter"/>
</dbReference>
<dbReference type="UniPathway" id="UPA00253">
    <property type="reaction ID" value="UER00329"/>
</dbReference>
<dbReference type="EC" id="3.7.1.3" evidence="4 5"/>
<dbReference type="GO" id="GO:0030170">
    <property type="term" value="F:pyridoxal phosphate binding"/>
    <property type="evidence" value="ECO:0007669"/>
    <property type="project" value="UniProtKB-UniRule"/>
</dbReference>
<dbReference type="GO" id="GO:0034354">
    <property type="term" value="P:'de novo' NAD+ biosynthetic process from L-tryptophan"/>
    <property type="evidence" value="ECO:0007669"/>
    <property type="project" value="UniProtKB-UniRule"/>
</dbReference>
<keyword evidence="4 5" id="KW-0963">Cytoplasm</keyword>
<feature type="binding site" evidence="4">
    <location>
        <position position="289"/>
    </location>
    <ligand>
        <name>pyridoxal 5'-phosphate</name>
        <dbReference type="ChEBI" id="CHEBI:597326"/>
    </ligand>
</feature>
<comment type="pathway">
    <text evidence="4 5">Cofactor biosynthesis; NAD(+) biosynthesis; quinolinate from L-kynurenine: step 2/3.</text>
</comment>
<dbReference type="EMBL" id="GDIQ01089554">
    <property type="protein sequence ID" value="JAN05183.1"/>
    <property type="molecule type" value="Transcribed_RNA"/>
</dbReference>
<proteinExistence type="inferred from homology"/>
<feature type="binding site" evidence="4">
    <location>
        <position position="347"/>
    </location>
    <ligand>
        <name>pyridoxal 5'-phosphate</name>
        <dbReference type="ChEBI" id="CHEBI:597326"/>
    </ligand>
</feature>
<protein>
    <recommendedName>
        <fullName evidence="4 5">Kynureninase</fullName>
        <ecNumber evidence="4 5">3.7.1.3</ecNumber>
    </recommendedName>
    <alternativeName>
        <fullName evidence="4">L-kynurenine hydrolase</fullName>
    </alternativeName>
</protein>
<dbReference type="HAMAP" id="MF_01970">
    <property type="entry name" value="Kynureninase"/>
    <property type="match status" value="1"/>
</dbReference>
<feature type="binding site" evidence="4">
    <location>
        <position position="152"/>
    </location>
    <ligand>
        <name>pyridoxal 5'-phosphate</name>
        <dbReference type="ChEBI" id="CHEBI:597326"/>
    </ligand>
</feature>
<dbReference type="SUPFAM" id="SSF53383">
    <property type="entry name" value="PLP-dependent transferases"/>
    <property type="match status" value="1"/>
</dbReference>
<dbReference type="GO" id="GO:0019805">
    <property type="term" value="P:quinolinate biosynthetic process"/>
    <property type="evidence" value="ECO:0007669"/>
    <property type="project" value="UniProtKB-UniRule"/>
</dbReference>
<keyword evidence="2 4" id="KW-0378">Hydrolase</keyword>
<dbReference type="InterPro" id="IPR015421">
    <property type="entry name" value="PyrdxlP-dep_Trfase_major"/>
</dbReference>
<dbReference type="PANTHER" id="PTHR14084:SF0">
    <property type="entry name" value="KYNURENINASE"/>
    <property type="match status" value="1"/>
</dbReference>
<dbReference type="GO" id="GO:0097053">
    <property type="term" value="P:L-kynurenine catabolic process"/>
    <property type="evidence" value="ECO:0007669"/>
    <property type="project" value="UniProtKB-UniRule"/>
</dbReference>
<feature type="binding site" evidence="4">
    <location>
        <position position="151"/>
    </location>
    <ligand>
        <name>pyridoxal 5'-phosphate</name>
        <dbReference type="ChEBI" id="CHEBI:597326"/>
    </ligand>
</feature>
<comment type="catalytic activity">
    <reaction evidence="5">
        <text>3-hydroxy-L-kynurenine + H2O = 3-hydroxyanthranilate + L-alanine + H(+)</text>
        <dbReference type="Rhea" id="RHEA:25143"/>
        <dbReference type="ChEBI" id="CHEBI:15377"/>
        <dbReference type="ChEBI" id="CHEBI:15378"/>
        <dbReference type="ChEBI" id="CHEBI:36559"/>
        <dbReference type="ChEBI" id="CHEBI:57972"/>
        <dbReference type="ChEBI" id="CHEBI:58125"/>
        <dbReference type="EC" id="3.7.1.3"/>
    </reaction>
</comment>
<keyword evidence="1 4" id="KW-0662">Pyridine nucleotide biosynthesis</keyword>
<comment type="subcellular location">
    <subcellularLocation>
        <location evidence="4 5">Cytoplasm</location>
    </subcellularLocation>
</comment>
<dbReference type="InterPro" id="IPR015424">
    <property type="entry name" value="PyrdxlP-dep_Trfase"/>
</dbReference>
<dbReference type="PANTHER" id="PTHR14084">
    <property type="entry name" value="KYNURENINASE"/>
    <property type="match status" value="1"/>
</dbReference>
<comment type="catalytic activity">
    <reaction evidence="4 5">
        <text>L-kynurenine + H2O = anthranilate + L-alanine + H(+)</text>
        <dbReference type="Rhea" id="RHEA:16813"/>
        <dbReference type="ChEBI" id="CHEBI:15377"/>
        <dbReference type="ChEBI" id="CHEBI:15378"/>
        <dbReference type="ChEBI" id="CHEBI:16567"/>
        <dbReference type="ChEBI" id="CHEBI:57959"/>
        <dbReference type="ChEBI" id="CHEBI:57972"/>
        <dbReference type="EC" id="3.7.1.3"/>
    </reaction>
</comment>
<dbReference type="UniPathway" id="UPA00334">
    <property type="reaction ID" value="UER00455"/>
</dbReference>
<keyword evidence="3 4" id="KW-0663">Pyridoxal phosphate</keyword>
<dbReference type="GO" id="GO:0005737">
    <property type="term" value="C:cytoplasm"/>
    <property type="evidence" value="ECO:0007669"/>
    <property type="project" value="UniProtKB-SubCell"/>
</dbReference>
<dbReference type="Gene3D" id="3.90.1150.10">
    <property type="entry name" value="Aspartate Aminotransferase, domain 1"/>
    <property type="match status" value="1"/>
</dbReference>
<sequence>MNKSHNSDTVNGIQHDQDIDLTNSLRKWADSFGVTLESSEFAAQMDLADPLREIRSNFTFPTMKDLPCVDLSLIEKPDEECIYLCGNSLGLKPKRADAYQQEVLNCWAKLGVFTHFTGRFPAAKCDLLVKDSLVKLVGAENTDEVVCMNGLTVNIHLLLISFYRPTATRYKIMIEGHAFPSDRYAVVSQLNLHGYTEEDGLIILQTRPGEHILRTEDILASIEKHGEHVAVIFLSGVHYYTGQKFDIETITKSGQAQGCLVGWDLAHAVGNVELKIHDWNVDFACWCTYKYLNSGAGGIAGVFIHQKHHHDNRPKFCGWWSNREDTRFEMQHSVDAAAGADSYRLCNPPPALVALHIAGLEIFEEAGMDRLLAKQYLLTGYLEHLMDHLALSDAGEDKFVEIITPRDPRQRGTQLSVMFPFSVKDIHERLEKRGVVCDVRLPSVMRLAPTASYNTFTDVYRFFTVLKQVMIECKM</sequence>
<comment type="subunit">
    <text evidence="4 5">Homodimer.</text>
</comment>
<comment type="similarity">
    <text evidence="4 5">Belongs to the kynureninase family.</text>
</comment>
<evidence type="ECO:0000256" key="4">
    <source>
        <dbReference type="HAMAP-Rule" id="MF_03017"/>
    </source>
</evidence>
<dbReference type="Gene3D" id="3.40.640.10">
    <property type="entry name" value="Type I PLP-dependent aspartate aminotransferase-like (Major domain)"/>
    <property type="match status" value="1"/>
</dbReference>
<evidence type="ECO:0000256" key="3">
    <source>
        <dbReference type="ARBA" id="ARBA00022898"/>
    </source>
</evidence>
<comment type="cofactor">
    <cofactor evidence="4 5">
        <name>pyridoxal 5'-phosphate</name>
        <dbReference type="ChEBI" id="CHEBI:597326"/>
    </cofactor>
</comment>
<dbReference type="GO" id="GO:0030429">
    <property type="term" value="F:kynureninase activity"/>
    <property type="evidence" value="ECO:0007669"/>
    <property type="project" value="UniProtKB-UniRule"/>
</dbReference>
<dbReference type="GO" id="GO:0043420">
    <property type="term" value="P:anthranilate metabolic process"/>
    <property type="evidence" value="ECO:0007669"/>
    <property type="project" value="UniProtKB-UniRule"/>
</dbReference>
<organism evidence="6">
    <name type="scientific">Daphnia magna</name>
    <dbReference type="NCBI Taxonomy" id="35525"/>
    <lineage>
        <taxon>Eukaryota</taxon>
        <taxon>Metazoa</taxon>
        <taxon>Ecdysozoa</taxon>
        <taxon>Arthropoda</taxon>
        <taxon>Crustacea</taxon>
        <taxon>Branchiopoda</taxon>
        <taxon>Diplostraca</taxon>
        <taxon>Cladocera</taxon>
        <taxon>Anomopoda</taxon>
        <taxon>Daphniidae</taxon>
        <taxon>Daphnia</taxon>
    </lineage>
</organism>
<evidence type="ECO:0000256" key="5">
    <source>
        <dbReference type="PIRNR" id="PIRNR038800"/>
    </source>
</evidence>
<dbReference type="FunFam" id="3.40.640.10:FF:000031">
    <property type="entry name" value="Kynureninase"/>
    <property type="match status" value="1"/>
</dbReference>
<dbReference type="OrthoDB" id="5978656at2759"/>
<comment type="pathway">
    <text evidence="4 5">Amino-acid degradation; L-kynurenine degradation; L-alanine and anthranilate from L-kynurenine: step 1/1.</text>
</comment>
<feature type="modified residue" description="N6-(pyridoxal phosphate)lysine" evidence="4">
    <location>
        <position position="290"/>
    </location>
</feature>
<dbReference type="PIRSF" id="PIRSF038800">
    <property type="entry name" value="KYNU"/>
    <property type="match status" value="1"/>
</dbReference>
<dbReference type="Pfam" id="PF22580">
    <property type="entry name" value="KYNU_C"/>
    <property type="match status" value="1"/>
</dbReference>
<dbReference type="InterPro" id="IPR010111">
    <property type="entry name" value="Kynureninase"/>
</dbReference>
<accession>A0A0P6EP49</accession>
<dbReference type="InterPro" id="IPR015422">
    <property type="entry name" value="PyrdxlP-dep_Trfase_small"/>
</dbReference>
<feature type="binding site" evidence="4">
    <location>
        <position position="319"/>
    </location>
    <ligand>
        <name>pyridoxal 5'-phosphate</name>
        <dbReference type="ChEBI" id="CHEBI:597326"/>
    </ligand>
</feature>